<sequence length="188" mass="19607">MDACWTLPAARLCLRQGDITTAPVDAIVNAANAGLRGGGGVDGAIHTAAGWEPLQQACQEIIRQRGPLHAGEAAITPGFALPARWIIHTVGPIWRGGKQGEAAALRACYLESLRLARTHGARRVAFPAVSCGVYGYPVDEAAAVALAALTEGLQEAPGVDEAAMWLYADAALQTWTRVATRLFGAPSA</sequence>
<organism evidence="2 3">
    <name type="scientific">Megalodesulfovibrio gigas (strain ATCC 19364 / DSM 1382 / NCIMB 9332 / VKM B-1759)</name>
    <name type="common">Desulfovibrio gigas</name>
    <dbReference type="NCBI Taxonomy" id="1121448"/>
    <lineage>
        <taxon>Bacteria</taxon>
        <taxon>Pseudomonadati</taxon>
        <taxon>Thermodesulfobacteriota</taxon>
        <taxon>Desulfovibrionia</taxon>
        <taxon>Desulfovibrionales</taxon>
        <taxon>Desulfovibrionaceae</taxon>
        <taxon>Megalodesulfovibrio</taxon>
    </lineage>
</organism>
<dbReference type="RefSeq" id="WP_021762198.1">
    <property type="nucleotide sequence ID" value="NC_022444.1"/>
</dbReference>
<proteinExistence type="predicted"/>
<dbReference type="OrthoDB" id="6194521at2"/>
<dbReference type="PROSITE" id="PS51154">
    <property type="entry name" value="MACRO"/>
    <property type="match status" value="1"/>
</dbReference>
<evidence type="ECO:0000259" key="1">
    <source>
        <dbReference type="PROSITE" id="PS51154"/>
    </source>
</evidence>
<evidence type="ECO:0000313" key="2">
    <source>
        <dbReference type="EMBL" id="AGW15077.1"/>
    </source>
</evidence>
<name>T2GGE2_MEGG1</name>
<dbReference type="eggNOG" id="COG2110">
    <property type="taxonomic scope" value="Bacteria"/>
</dbReference>
<protein>
    <submittedName>
        <fullName evidence="2">Putative Appr-1-p processing domain protein</fullName>
    </submittedName>
</protein>
<dbReference type="InterPro" id="IPR043472">
    <property type="entry name" value="Macro_dom-like"/>
</dbReference>
<reference evidence="3" key="2">
    <citation type="submission" date="2013-07" db="EMBL/GenBank/DDBJ databases">
        <authorList>
            <person name="Morais-Silva F.O."/>
            <person name="Rezende A.M."/>
            <person name="Pimentel C."/>
            <person name="Resende D.M."/>
            <person name="Santos C.I."/>
            <person name="Clemente C."/>
            <person name="de Oliveira L.M."/>
            <person name="da Silva S.M."/>
            <person name="Costa D.A."/>
            <person name="Varela-Raposo A."/>
            <person name="Horacio E.C.A."/>
            <person name="Matos M."/>
            <person name="Flores O."/>
            <person name="Ruiz J.C."/>
            <person name="Rodrigues-Pousada C."/>
        </authorList>
    </citation>
    <scope>NUCLEOTIDE SEQUENCE [LARGE SCALE GENOMIC DNA]</scope>
    <source>
        <strain evidence="3">ATCC 19364 / DSM 1382 / NCIMB 9332 / VKM B-1759</strain>
    </source>
</reference>
<dbReference type="AlphaFoldDB" id="T2GGE2"/>
<accession>T2GGE2</accession>
<dbReference type="KEGG" id="dgg:DGI_3394"/>
<dbReference type="PANTHER" id="PTHR11106:SF27">
    <property type="entry name" value="MACRO DOMAIN-CONTAINING PROTEIN"/>
    <property type="match status" value="1"/>
</dbReference>
<dbReference type="HOGENOM" id="CLU_046550_5_1_7"/>
<dbReference type="SMART" id="SM00506">
    <property type="entry name" value="A1pp"/>
    <property type="match status" value="1"/>
</dbReference>
<dbReference type="PATRIC" id="fig|1121448.10.peg.3346"/>
<dbReference type="Gene3D" id="3.40.220.10">
    <property type="entry name" value="Leucine Aminopeptidase, subunit E, domain 1"/>
    <property type="match status" value="1"/>
</dbReference>
<dbReference type="EMBL" id="CP006585">
    <property type="protein sequence ID" value="AGW15077.1"/>
    <property type="molecule type" value="Genomic_DNA"/>
</dbReference>
<dbReference type="Proteomes" id="UP000016587">
    <property type="component" value="Chromosome"/>
</dbReference>
<dbReference type="Pfam" id="PF01661">
    <property type="entry name" value="Macro"/>
    <property type="match status" value="1"/>
</dbReference>
<gene>
    <name evidence="2" type="ORF">DGI_3394</name>
</gene>
<dbReference type="PANTHER" id="PTHR11106">
    <property type="entry name" value="GANGLIOSIDE INDUCED DIFFERENTIATION ASSOCIATED PROTEIN 2-RELATED"/>
    <property type="match status" value="1"/>
</dbReference>
<dbReference type="InterPro" id="IPR002589">
    <property type="entry name" value="Macro_dom"/>
</dbReference>
<keyword evidence="3" id="KW-1185">Reference proteome</keyword>
<dbReference type="SUPFAM" id="SSF52949">
    <property type="entry name" value="Macro domain-like"/>
    <property type="match status" value="1"/>
</dbReference>
<evidence type="ECO:0000313" key="3">
    <source>
        <dbReference type="Proteomes" id="UP000016587"/>
    </source>
</evidence>
<dbReference type="STRING" id="1121448.DGI_3394"/>
<reference evidence="2 3" key="1">
    <citation type="journal article" date="2013" name="J. Bacteriol.">
        <title>Roles of HynAB and Ech, the only two hydrogenases found in the model sulfate reducer Desulfovibrio gigas.</title>
        <authorList>
            <person name="Morais-Silva F.O."/>
            <person name="Santos C.I."/>
            <person name="Rodrigues R."/>
            <person name="Pereira I.A."/>
            <person name="Rodrigues-Pousada C."/>
        </authorList>
    </citation>
    <scope>NUCLEOTIDE SEQUENCE [LARGE SCALE GENOMIC DNA]</scope>
    <source>
        <strain evidence="3">ATCC 19364 / DSM 1382 / NCIMB 9332 / VKM B-1759</strain>
    </source>
</reference>
<feature type="domain" description="Macro" evidence="1">
    <location>
        <begin position="1"/>
        <end position="183"/>
    </location>
</feature>